<dbReference type="Pfam" id="PF02798">
    <property type="entry name" value="GST_N"/>
    <property type="match status" value="1"/>
</dbReference>
<dbReference type="SFLD" id="SFLDG01150">
    <property type="entry name" value="Main.1:_Beta-like"/>
    <property type="match status" value="1"/>
</dbReference>
<dbReference type="InterPro" id="IPR040079">
    <property type="entry name" value="Glutathione_S-Trfase"/>
</dbReference>
<reference evidence="7 8" key="1">
    <citation type="submission" date="2020-02" db="EMBL/GenBank/DDBJ databases">
        <title>Pelistega sp. NLN82 were isolated from wild rodents of the Hainan Island.</title>
        <authorList>
            <person name="Niu N."/>
            <person name="Zhou J."/>
        </authorList>
    </citation>
    <scope>NUCLEOTIDE SEQUENCE [LARGE SCALE GENOMIC DNA]</scope>
    <source>
        <strain evidence="7 8">NLN82</strain>
    </source>
</reference>
<evidence type="ECO:0000256" key="2">
    <source>
        <dbReference type="ARBA" id="ARBA00022679"/>
    </source>
</evidence>
<evidence type="ECO:0000256" key="1">
    <source>
        <dbReference type="ARBA" id="ARBA00012452"/>
    </source>
</evidence>
<feature type="domain" description="GST N-terminal" evidence="5">
    <location>
        <begin position="1"/>
        <end position="81"/>
    </location>
</feature>
<dbReference type="GO" id="GO:0004601">
    <property type="term" value="F:peroxidase activity"/>
    <property type="evidence" value="ECO:0007669"/>
    <property type="project" value="UniProtKB-ARBA"/>
</dbReference>
<gene>
    <name evidence="7" type="ORF">F9B74_08400</name>
</gene>
<name>A0A6L9Y924_9BURK</name>
<protein>
    <recommendedName>
        <fullName evidence="1">glutathione transferase</fullName>
        <ecNumber evidence="1">2.5.1.18</ecNumber>
    </recommendedName>
</protein>
<dbReference type="InterPro" id="IPR036249">
    <property type="entry name" value="Thioredoxin-like_sf"/>
</dbReference>
<dbReference type="PANTHER" id="PTHR44051:SF9">
    <property type="entry name" value="GLUTATHIONE S-TRANSFERASE 1"/>
    <property type="match status" value="1"/>
</dbReference>
<proteinExistence type="inferred from homology"/>
<dbReference type="PROSITE" id="PS50405">
    <property type="entry name" value="GST_CTER"/>
    <property type="match status" value="1"/>
</dbReference>
<dbReference type="FunFam" id="3.40.30.10:FF:000156">
    <property type="entry name" value="Glutathione S-transferase 1"/>
    <property type="match status" value="1"/>
</dbReference>
<dbReference type="SUPFAM" id="SSF52833">
    <property type="entry name" value="Thioredoxin-like"/>
    <property type="match status" value="1"/>
</dbReference>
<dbReference type="SFLD" id="SFLDG00358">
    <property type="entry name" value="Main_(cytGST)"/>
    <property type="match status" value="1"/>
</dbReference>
<feature type="domain" description="GST C-terminal" evidence="6">
    <location>
        <begin position="87"/>
        <end position="205"/>
    </location>
</feature>
<dbReference type="SFLD" id="SFLDS00019">
    <property type="entry name" value="Glutathione_Transferase_(cytos"/>
    <property type="match status" value="1"/>
</dbReference>
<dbReference type="Gene3D" id="1.20.1050.10">
    <property type="match status" value="1"/>
</dbReference>
<evidence type="ECO:0000313" key="7">
    <source>
        <dbReference type="EMBL" id="NEN76338.1"/>
    </source>
</evidence>
<evidence type="ECO:0000313" key="8">
    <source>
        <dbReference type="Proteomes" id="UP000477651"/>
    </source>
</evidence>
<comment type="similarity">
    <text evidence="4">Belongs to the GST superfamily.</text>
</comment>
<sequence>MITLYHLTQSRSQRIVWLLEELDLEYDLQMFDRNPETGLAPDILKTFHPLGKAPVLVDGEVTLAESGAIVEYLIDKYGQNRLKPNFATKAYYQYIQWLHYAEGSLMMALMVFRLAKEEVKERYALDNAMTHLSYLDQHLMHHHWLLGKDLTGADFMVSFPAQFVTAMMGDKFPNIARYAEQIASHPSYLKAIEKVGQLDFSQLKG</sequence>
<dbReference type="Proteomes" id="UP000477651">
    <property type="component" value="Unassembled WGS sequence"/>
</dbReference>
<evidence type="ECO:0000256" key="3">
    <source>
        <dbReference type="ARBA" id="ARBA00047960"/>
    </source>
</evidence>
<dbReference type="Pfam" id="PF00043">
    <property type="entry name" value="GST_C"/>
    <property type="match status" value="1"/>
</dbReference>
<dbReference type="PANTHER" id="PTHR44051">
    <property type="entry name" value="GLUTATHIONE S-TRANSFERASE-RELATED"/>
    <property type="match status" value="1"/>
</dbReference>
<organism evidence="7 8">
    <name type="scientific">Pelistega ratti</name>
    <dbReference type="NCBI Taxonomy" id="2652177"/>
    <lineage>
        <taxon>Bacteria</taxon>
        <taxon>Pseudomonadati</taxon>
        <taxon>Pseudomonadota</taxon>
        <taxon>Betaproteobacteria</taxon>
        <taxon>Burkholderiales</taxon>
        <taxon>Alcaligenaceae</taxon>
        <taxon>Pelistega</taxon>
    </lineage>
</organism>
<dbReference type="AlphaFoldDB" id="A0A6L9Y924"/>
<comment type="catalytic activity">
    <reaction evidence="3">
        <text>RX + glutathione = an S-substituted glutathione + a halide anion + H(+)</text>
        <dbReference type="Rhea" id="RHEA:16437"/>
        <dbReference type="ChEBI" id="CHEBI:15378"/>
        <dbReference type="ChEBI" id="CHEBI:16042"/>
        <dbReference type="ChEBI" id="CHEBI:17792"/>
        <dbReference type="ChEBI" id="CHEBI:57925"/>
        <dbReference type="ChEBI" id="CHEBI:90779"/>
        <dbReference type="EC" id="2.5.1.18"/>
    </reaction>
</comment>
<keyword evidence="8" id="KW-1185">Reference proteome</keyword>
<dbReference type="Gene3D" id="3.40.30.10">
    <property type="entry name" value="Glutaredoxin"/>
    <property type="match status" value="1"/>
</dbReference>
<comment type="caution">
    <text evidence="7">The sequence shown here is derived from an EMBL/GenBank/DDBJ whole genome shotgun (WGS) entry which is preliminary data.</text>
</comment>
<dbReference type="PROSITE" id="PS50404">
    <property type="entry name" value="GST_NTER"/>
    <property type="match status" value="1"/>
</dbReference>
<evidence type="ECO:0000256" key="4">
    <source>
        <dbReference type="RuleBase" id="RU003494"/>
    </source>
</evidence>
<evidence type="ECO:0000259" key="5">
    <source>
        <dbReference type="PROSITE" id="PS50404"/>
    </source>
</evidence>
<dbReference type="CDD" id="cd03046">
    <property type="entry name" value="GST_N_GTT1_like"/>
    <property type="match status" value="1"/>
</dbReference>
<evidence type="ECO:0000259" key="6">
    <source>
        <dbReference type="PROSITE" id="PS50405"/>
    </source>
</evidence>
<dbReference type="EC" id="2.5.1.18" evidence="1"/>
<dbReference type="InterPro" id="IPR004045">
    <property type="entry name" value="Glutathione_S-Trfase_N"/>
</dbReference>
<accession>A0A6L9Y924</accession>
<dbReference type="GO" id="GO:0004364">
    <property type="term" value="F:glutathione transferase activity"/>
    <property type="evidence" value="ECO:0007669"/>
    <property type="project" value="UniProtKB-EC"/>
</dbReference>
<dbReference type="InterPro" id="IPR004046">
    <property type="entry name" value="GST_C"/>
</dbReference>
<dbReference type="InterPro" id="IPR036282">
    <property type="entry name" value="Glutathione-S-Trfase_C_sf"/>
</dbReference>
<dbReference type="SUPFAM" id="SSF47616">
    <property type="entry name" value="GST C-terminal domain-like"/>
    <property type="match status" value="1"/>
</dbReference>
<dbReference type="GO" id="GO:0005737">
    <property type="term" value="C:cytoplasm"/>
    <property type="evidence" value="ECO:0007669"/>
    <property type="project" value="UniProtKB-ARBA"/>
</dbReference>
<dbReference type="RefSeq" id="WP_163764781.1">
    <property type="nucleotide sequence ID" value="NZ_JAAGYR010000016.1"/>
</dbReference>
<keyword evidence="2 7" id="KW-0808">Transferase</keyword>
<dbReference type="EMBL" id="JAAGYR010000016">
    <property type="protein sequence ID" value="NEN76338.1"/>
    <property type="molecule type" value="Genomic_DNA"/>
</dbReference>
<dbReference type="InterPro" id="IPR010987">
    <property type="entry name" value="Glutathione-S-Trfase_C-like"/>
</dbReference>